<evidence type="ECO:0000313" key="2">
    <source>
        <dbReference type="EMBL" id="MBK4733471.1"/>
    </source>
</evidence>
<name>A0A934SMV2_9BURK</name>
<organism evidence="2 3">
    <name type="scientific">Noviherbaspirillum pedocola</name>
    <dbReference type="NCBI Taxonomy" id="2801341"/>
    <lineage>
        <taxon>Bacteria</taxon>
        <taxon>Pseudomonadati</taxon>
        <taxon>Pseudomonadota</taxon>
        <taxon>Betaproteobacteria</taxon>
        <taxon>Burkholderiales</taxon>
        <taxon>Oxalobacteraceae</taxon>
        <taxon>Noviherbaspirillum</taxon>
    </lineage>
</organism>
<protein>
    <submittedName>
        <fullName evidence="2">TonB C-terminal domain-containing protein</fullName>
    </submittedName>
</protein>
<gene>
    <name evidence="2" type="ORF">JJB74_02465</name>
</gene>
<dbReference type="Gene3D" id="3.30.1150.10">
    <property type="match status" value="1"/>
</dbReference>
<evidence type="ECO:0000256" key="1">
    <source>
        <dbReference type="SAM" id="MobiDB-lite"/>
    </source>
</evidence>
<proteinExistence type="predicted"/>
<dbReference type="Proteomes" id="UP000622890">
    <property type="component" value="Unassembled WGS sequence"/>
</dbReference>
<feature type="compositionally biased region" description="Basic and acidic residues" evidence="1">
    <location>
        <begin position="87"/>
        <end position="96"/>
    </location>
</feature>
<reference evidence="2" key="1">
    <citation type="submission" date="2021-01" db="EMBL/GenBank/DDBJ databases">
        <title>Genome sequence of strain Noviherbaspirillum sp. DKR-6.</title>
        <authorList>
            <person name="Chaudhary D.K."/>
        </authorList>
    </citation>
    <scope>NUCLEOTIDE SEQUENCE</scope>
    <source>
        <strain evidence="2">DKR-6</strain>
    </source>
</reference>
<feature type="region of interest" description="Disordered" evidence="1">
    <location>
        <begin position="113"/>
        <end position="151"/>
    </location>
</feature>
<sequence length="295" mass="33086">MKPFLQDRFLTTAVAVSVLAHVLLLAVHFAPPEPFRFKPVDPGLEVILVNARHNKAPVKAEALAQANLDGGGNADKGRAKSPLPNMKKTEDGDAVRAARRRVAELEERQKLLAQEAKQTPKRVAKTAEHDTPSPTPPMPAATEDTESTRELARRTAEINRQIEDYNKRPRKTQITPSTREVGYAMYYSQLQRRIENIGTLNFPQQNGRKLYGELVVYIPVFQDGTIYEKEGGPRIEKTSGNPALDAAALHIVRRAAPFGRFPENMRTNGKDDVWEIITRFKFTRDDAVRAELRGN</sequence>
<dbReference type="Pfam" id="PF13103">
    <property type="entry name" value="TonB_2"/>
    <property type="match status" value="1"/>
</dbReference>
<accession>A0A934SMV2</accession>
<evidence type="ECO:0000313" key="3">
    <source>
        <dbReference type="Proteomes" id="UP000622890"/>
    </source>
</evidence>
<keyword evidence="3" id="KW-1185">Reference proteome</keyword>
<dbReference type="EMBL" id="JAEPBG010000001">
    <property type="protein sequence ID" value="MBK4733471.1"/>
    <property type="molecule type" value="Genomic_DNA"/>
</dbReference>
<feature type="region of interest" description="Disordered" evidence="1">
    <location>
        <begin position="67"/>
        <end position="96"/>
    </location>
</feature>
<dbReference type="SUPFAM" id="SSF74653">
    <property type="entry name" value="TolA/TonB C-terminal domain"/>
    <property type="match status" value="1"/>
</dbReference>
<comment type="caution">
    <text evidence="2">The sequence shown here is derived from an EMBL/GenBank/DDBJ whole genome shotgun (WGS) entry which is preliminary data.</text>
</comment>
<dbReference type="AlphaFoldDB" id="A0A934SMV2"/>